<feature type="transmembrane region" description="Helical" evidence="1">
    <location>
        <begin position="499"/>
        <end position="522"/>
    </location>
</feature>
<organism evidence="2 3">
    <name type="scientific">Diplodia corticola</name>
    <dbReference type="NCBI Taxonomy" id="236234"/>
    <lineage>
        <taxon>Eukaryota</taxon>
        <taxon>Fungi</taxon>
        <taxon>Dikarya</taxon>
        <taxon>Ascomycota</taxon>
        <taxon>Pezizomycotina</taxon>
        <taxon>Dothideomycetes</taxon>
        <taxon>Dothideomycetes incertae sedis</taxon>
        <taxon>Botryosphaeriales</taxon>
        <taxon>Botryosphaeriaceae</taxon>
        <taxon>Diplodia</taxon>
    </lineage>
</organism>
<dbReference type="Pfam" id="PF11915">
    <property type="entry name" value="DUF3433"/>
    <property type="match status" value="2"/>
</dbReference>
<feature type="transmembrane region" description="Helical" evidence="1">
    <location>
        <begin position="41"/>
        <end position="63"/>
    </location>
</feature>
<keyword evidence="1" id="KW-0812">Transmembrane</keyword>
<dbReference type="InterPro" id="IPR021840">
    <property type="entry name" value="DUF3433"/>
</dbReference>
<evidence type="ECO:0000313" key="3">
    <source>
        <dbReference type="Proteomes" id="UP000183809"/>
    </source>
</evidence>
<dbReference type="Proteomes" id="UP000183809">
    <property type="component" value="Unassembled WGS sequence"/>
</dbReference>
<evidence type="ECO:0000256" key="1">
    <source>
        <dbReference type="SAM" id="Phobius"/>
    </source>
</evidence>
<keyword evidence="1" id="KW-1133">Transmembrane helix</keyword>
<dbReference type="GeneID" id="31013612"/>
<keyword evidence="1" id="KW-0472">Membrane</keyword>
<feature type="transmembrane region" description="Helical" evidence="1">
    <location>
        <begin position="611"/>
        <end position="640"/>
    </location>
</feature>
<sequence>MEPDRTTDSPETTGLLNQPSAVYSTPLESRNLWSPFCLRRLALSLFACVYLKVAIALSLLAWYSSKHQGICRVHPTDHYFWQYAPTAAFTLMSTLWAQVDYRARLMMPWILMAHEAQIADRSVLLDYISPNIVTALAKSVKGQDFQVALALSGTLLNKLLIIVSTGLFTYASVNVTLAPTATEGGRTFSSSGFNTSLIRQLPVARVFGIESLNMSYPFGTTELYASEIPPSRTGNSTVDNSAQVNIFSAYADCEIAHLLSEPSYMAVDAGMYQYDEPDGSEVEVYDGGGYDITDAQGNTHIYTVLPYLVASGESVGSVLIDANLSSKSCSFISAHGSELGLPHPIADTSPGLTCNDSDYRFVFGLLFSDDQSPFLVCKPGYKLQTANMTYLYHVSPEAGRWAIGDLYNDRSLDALTTQNISDAFFTTIKGINKTQVLGSLAPDGDSRSLHDPDVLKETFTNLYESTTAQIANRHLLTNSHEECKVMETQAQNRLQLRGYAFWITEVTLMSLTVISVALSHVFKPSVTSRDPGSITGIATILARSEGLADSLHDSGLTTLKTLHHTFSGDRFHTKAIATSSNPTEAFGIHRDTISDAEKAETALGKQSNVTWYYPFIVTALGRLCIIVVAVLIIATLEAVYLFSSRHDGFATFTNYQYKEYAWRLIPATVLVLYGLFYSALDFELKTFQPFLDLKRGSAKGSTSINENYLGLVGFHGLLTAARRKHCCLVATFMGTLSTQFLTIIVAGLFTAQNAVRERPIQLQQLDHFDMGTFSDVDRVNYQTTGMMAATLVLDERMDLPRWTYDSLVIPAMGIPTHLSHQNSYQTISITVPATRAVANCTQIQPSKVSFSNSTNATIVYFDSISPCGNGSIKPITIDSTVIQEIVPGEFAFWNDRSGDIYHCPEYLVVAGNMKHTNSSWKPLALYCEPYIETLDASIELTYPDLFQVRTSTPILDESTRRFATTAEIPGIGNNLFAPYTTNSETLSKNIVGTYDTVFDYKIQLPNNVTVDGFFGTILEQGTPITALTTNISQLASAVEDMYPRVVAQVMNLNRVTAPDPIPRNGTARLANQLRLTQNAVPTRILQALLAVMALSTAATFALGSLEHVLPKNPRSIAAVASLLAGSSVLEARVIPPGSEWCGDRELERLGLFKGLRFSMGWWGNSDADERGQGERERFGIDVGIAEWHEVRNE</sequence>
<gene>
    <name evidence="2" type="ORF">BKCO1_2500098</name>
</gene>
<keyword evidence="3" id="KW-1185">Reference proteome</keyword>
<dbReference type="PANTHER" id="PTHR37544">
    <property type="entry name" value="SPRAY-RELATED"/>
    <property type="match status" value="1"/>
</dbReference>
<name>A0A1J9RNR7_9PEZI</name>
<feature type="transmembrane region" description="Helical" evidence="1">
    <location>
        <begin position="660"/>
        <end position="680"/>
    </location>
</feature>
<dbReference type="OrthoDB" id="3912677at2759"/>
<dbReference type="STRING" id="236234.A0A1J9RNR7"/>
<feature type="transmembrane region" description="Helical" evidence="1">
    <location>
        <begin position="727"/>
        <end position="749"/>
    </location>
</feature>
<evidence type="ECO:0000313" key="2">
    <source>
        <dbReference type="EMBL" id="OJD34187.1"/>
    </source>
</evidence>
<dbReference type="RefSeq" id="XP_020130447.1">
    <property type="nucleotide sequence ID" value="XM_020273352.1"/>
</dbReference>
<protein>
    <submittedName>
        <fullName evidence="2">Uncharacterized protein</fullName>
    </submittedName>
</protein>
<comment type="caution">
    <text evidence="2">The sequence shown here is derived from an EMBL/GenBank/DDBJ whole genome shotgun (WGS) entry which is preliminary data.</text>
</comment>
<dbReference type="AlphaFoldDB" id="A0A1J9RNR7"/>
<reference evidence="2 3" key="1">
    <citation type="submission" date="2016-10" db="EMBL/GenBank/DDBJ databases">
        <title>Proteomics and genomics reveal pathogen-plant mechanisms compatible with a hemibiotrophic lifestyle of Diplodia corticola.</title>
        <authorList>
            <person name="Fernandes I."/>
            <person name="De Jonge R."/>
            <person name="Van De Peer Y."/>
            <person name="Devreese B."/>
            <person name="Alves A."/>
            <person name="Esteves A.C."/>
        </authorList>
    </citation>
    <scope>NUCLEOTIDE SEQUENCE [LARGE SCALE GENOMIC DNA]</scope>
    <source>
        <strain evidence="2 3">CBS 112549</strain>
    </source>
</reference>
<accession>A0A1J9RNR7</accession>
<proteinExistence type="predicted"/>
<dbReference type="EMBL" id="MNUE01000025">
    <property type="protein sequence ID" value="OJD34187.1"/>
    <property type="molecule type" value="Genomic_DNA"/>
</dbReference>